<evidence type="ECO:0000313" key="9">
    <source>
        <dbReference type="EMBL" id="REF35604.1"/>
    </source>
</evidence>
<comment type="caution">
    <text evidence="9">The sequence shown here is derived from an EMBL/GenBank/DDBJ whole genome shotgun (WGS) entry which is preliminary data.</text>
</comment>
<protein>
    <recommendedName>
        <fullName evidence="5">Exodeoxyribonuclease 7 large subunit</fullName>
        <ecNumber evidence="5">3.1.11.6</ecNumber>
    </recommendedName>
    <alternativeName>
        <fullName evidence="5">Exodeoxyribonuclease VII large subunit</fullName>
        <shortName evidence="5">Exonuclease VII large subunit</shortName>
    </alternativeName>
</protein>
<gene>
    <name evidence="5" type="primary">xseA</name>
    <name evidence="9" type="ORF">DFJ64_0986</name>
</gene>
<evidence type="ECO:0000256" key="4">
    <source>
        <dbReference type="ARBA" id="ARBA00022839"/>
    </source>
</evidence>
<proteinExistence type="inferred from homology"/>
<keyword evidence="10" id="KW-1185">Reference proteome</keyword>
<sequence length="412" mass="45350">MPLQTSPDKPAPVRQIANLLGQWIGRLGAVWVEGQVAQLTRRPGTSTVFLTLRDPVADISLQVTCPRTVFDVIDPPVLEGARVVVHARPTYYVPRGTLAMAATDIRPIGLGELLARLERLKRLLAAEGLFAPERKRPLPFLPTKVGLICGRGSAAERDVLENSRRRWPAVRFRVENVAVQGPNAVPQILEALRRLDADADVDVIVIARGGGSVEDLLPFSDEGLLRAVAACRTPVVSAIGHEQDMPLLDLVADVRASTPTDAARRIVPDVVEEFARIRELRARAWRLLTTWLDRETLVLQGLRARPVLSAPEREIDRRREEVVALTERSRRCLAQILDRAQDNLDHQLARVRALSPKATLDRGYAVLTKVDGSVVRDPAEVTPGERLDARVAGGRFSVEVRPDDVGVTSARS</sequence>
<evidence type="ECO:0000256" key="2">
    <source>
        <dbReference type="ARBA" id="ARBA00022722"/>
    </source>
</evidence>
<comment type="subunit">
    <text evidence="5">Heterooligomer composed of large and small subunits.</text>
</comment>
<dbReference type="PANTHER" id="PTHR30008:SF0">
    <property type="entry name" value="EXODEOXYRIBONUCLEASE 7 LARGE SUBUNIT"/>
    <property type="match status" value="1"/>
</dbReference>
<dbReference type="Pfam" id="PF02601">
    <property type="entry name" value="Exonuc_VII_L"/>
    <property type="match status" value="1"/>
</dbReference>
<organism evidence="9 10">
    <name type="scientific">Thermasporomyces composti</name>
    <dbReference type="NCBI Taxonomy" id="696763"/>
    <lineage>
        <taxon>Bacteria</taxon>
        <taxon>Bacillati</taxon>
        <taxon>Actinomycetota</taxon>
        <taxon>Actinomycetes</taxon>
        <taxon>Propionibacteriales</taxon>
        <taxon>Nocardioidaceae</taxon>
        <taxon>Thermasporomyces</taxon>
    </lineage>
</organism>
<keyword evidence="4 5" id="KW-0269">Exonuclease</keyword>
<dbReference type="InterPro" id="IPR003753">
    <property type="entry name" value="Exonuc_VII_L"/>
</dbReference>
<comment type="similarity">
    <text evidence="5 6">Belongs to the XseA family.</text>
</comment>
<dbReference type="InterPro" id="IPR025824">
    <property type="entry name" value="OB-fold_nuc-bd_dom"/>
</dbReference>
<dbReference type="GO" id="GO:0005737">
    <property type="term" value="C:cytoplasm"/>
    <property type="evidence" value="ECO:0007669"/>
    <property type="project" value="UniProtKB-SubCell"/>
</dbReference>
<dbReference type="Pfam" id="PF13742">
    <property type="entry name" value="tRNA_anti_2"/>
    <property type="match status" value="1"/>
</dbReference>
<dbReference type="NCBIfam" id="TIGR00237">
    <property type="entry name" value="xseA"/>
    <property type="match status" value="1"/>
</dbReference>
<dbReference type="PANTHER" id="PTHR30008">
    <property type="entry name" value="EXODEOXYRIBONUCLEASE 7 LARGE SUBUNIT"/>
    <property type="match status" value="1"/>
</dbReference>
<dbReference type="HAMAP" id="MF_00378">
    <property type="entry name" value="Exonuc_7_L"/>
    <property type="match status" value="1"/>
</dbReference>
<dbReference type="Proteomes" id="UP000256485">
    <property type="component" value="Unassembled WGS sequence"/>
</dbReference>
<reference evidence="9 10" key="1">
    <citation type="submission" date="2018-08" db="EMBL/GenBank/DDBJ databases">
        <title>Sequencing the genomes of 1000 actinobacteria strains.</title>
        <authorList>
            <person name="Klenk H.-P."/>
        </authorList>
    </citation>
    <scope>NUCLEOTIDE SEQUENCE [LARGE SCALE GENOMIC DNA]</scope>
    <source>
        <strain evidence="9 10">DSM 22891</strain>
    </source>
</reference>
<name>A0A3D9VBR2_THECX</name>
<dbReference type="GO" id="GO:0006308">
    <property type="term" value="P:DNA catabolic process"/>
    <property type="evidence" value="ECO:0007669"/>
    <property type="project" value="UniProtKB-UniRule"/>
</dbReference>
<comment type="function">
    <text evidence="5">Bidirectionally degrades single-stranded DNA into large acid-insoluble oligonucleotides, which are then degraded further into small acid-soluble oligonucleotides.</text>
</comment>
<feature type="domain" description="OB-fold nucleic acid binding" evidence="8">
    <location>
        <begin position="13"/>
        <end position="106"/>
    </location>
</feature>
<comment type="subcellular location">
    <subcellularLocation>
        <location evidence="5 6">Cytoplasm</location>
    </subcellularLocation>
</comment>
<dbReference type="InterPro" id="IPR020579">
    <property type="entry name" value="Exonuc_VII_lsu_C"/>
</dbReference>
<dbReference type="RefSeq" id="WP_115849360.1">
    <property type="nucleotide sequence ID" value="NZ_QTUC01000001.1"/>
</dbReference>
<dbReference type="AlphaFoldDB" id="A0A3D9VBR2"/>
<evidence type="ECO:0000256" key="1">
    <source>
        <dbReference type="ARBA" id="ARBA00022490"/>
    </source>
</evidence>
<dbReference type="EC" id="3.1.11.6" evidence="5"/>
<evidence type="ECO:0000313" key="10">
    <source>
        <dbReference type="Proteomes" id="UP000256485"/>
    </source>
</evidence>
<evidence type="ECO:0000256" key="3">
    <source>
        <dbReference type="ARBA" id="ARBA00022801"/>
    </source>
</evidence>
<keyword evidence="1 5" id="KW-0963">Cytoplasm</keyword>
<evidence type="ECO:0000259" key="8">
    <source>
        <dbReference type="Pfam" id="PF13742"/>
    </source>
</evidence>
<feature type="domain" description="Exonuclease VII large subunit C-terminal" evidence="7">
    <location>
        <begin position="129"/>
        <end position="321"/>
    </location>
</feature>
<evidence type="ECO:0000259" key="7">
    <source>
        <dbReference type="Pfam" id="PF02601"/>
    </source>
</evidence>
<dbReference type="OrthoDB" id="9802795at2"/>
<dbReference type="GO" id="GO:0008855">
    <property type="term" value="F:exodeoxyribonuclease VII activity"/>
    <property type="evidence" value="ECO:0007669"/>
    <property type="project" value="UniProtKB-UniRule"/>
</dbReference>
<accession>A0A3D9VBR2</accession>
<keyword evidence="3 5" id="KW-0378">Hydrolase</keyword>
<evidence type="ECO:0000256" key="5">
    <source>
        <dbReference type="HAMAP-Rule" id="MF_00378"/>
    </source>
</evidence>
<comment type="catalytic activity">
    <reaction evidence="5 6">
        <text>Exonucleolytic cleavage in either 5'- to 3'- or 3'- to 5'-direction to yield nucleoside 5'-phosphates.</text>
        <dbReference type="EC" id="3.1.11.6"/>
    </reaction>
</comment>
<dbReference type="EMBL" id="QTUC01000001">
    <property type="protein sequence ID" value="REF35604.1"/>
    <property type="molecule type" value="Genomic_DNA"/>
</dbReference>
<keyword evidence="2 5" id="KW-0540">Nuclease</keyword>
<dbReference type="CDD" id="cd04489">
    <property type="entry name" value="ExoVII_LU_OBF"/>
    <property type="match status" value="1"/>
</dbReference>
<dbReference type="GO" id="GO:0009318">
    <property type="term" value="C:exodeoxyribonuclease VII complex"/>
    <property type="evidence" value="ECO:0007669"/>
    <property type="project" value="UniProtKB-UniRule"/>
</dbReference>
<evidence type="ECO:0000256" key="6">
    <source>
        <dbReference type="RuleBase" id="RU004355"/>
    </source>
</evidence>
<dbReference type="GO" id="GO:0003676">
    <property type="term" value="F:nucleic acid binding"/>
    <property type="evidence" value="ECO:0007669"/>
    <property type="project" value="InterPro"/>
</dbReference>